<feature type="transmembrane region" description="Helical" evidence="8">
    <location>
        <begin position="168"/>
        <end position="189"/>
    </location>
</feature>
<evidence type="ECO:0000256" key="1">
    <source>
        <dbReference type="ARBA" id="ARBA00004477"/>
    </source>
</evidence>
<evidence type="ECO:0000256" key="2">
    <source>
        <dbReference type="ARBA" id="ARBA00008917"/>
    </source>
</evidence>
<dbReference type="InterPro" id="IPR002110">
    <property type="entry name" value="Ankyrin_rpt"/>
</dbReference>
<feature type="repeat" description="ANK" evidence="7">
    <location>
        <begin position="315"/>
        <end position="347"/>
    </location>
</feature>
<dbReference type="SUPFAM" id="SSF48403">
    <property type="entry name" value="Ankyrin repeat"/>
    <property type="match status" value="1"/>
</dbReference>
<dbReference type="Proteomes" id="UP001153069">
    <property type="component" value="Unassembled WGS sequence"/>
</dbReference>
<reference evidence="9" key="1">
    <citation type="submission" date="2020-06" db="EMBL/GenBank/DDBJ databases">
        <authorList>
            <consortium name="Plant Systems Biology data submission"/>
        </authorList>
    </citation>
    <scope>NUCLEOTIDE SEQUENCE</scope>
    <source>
        <strain evidence="9">D6</strain>
    </source>
</reference>
<dbReference type="GO" id="GO:0006950">
    <property type="term" value="P:response to stress"/>
    <property type="evidence" value="ECO:0007669"/>
    <property type="project" value="UniProtKB-ARBA"/>
</dbReference>
<dbReference type="EMBL" id="CAICTM010000716">
    <property type="protein sequence ID" value="CAB9515466.1"/>
    <property type="molecule type" value="Genomic_DNA"/>
</dbReference>
<dbReference type="Pfam" id="PF12796">
    <property type="entry name" value="Ank_2"/>
    <property type="match status" value="1"/>
</dbReference>
<keyword evidence="7" id="KW-0040">ANK repeat</keyword>
<feature type="transmembrane region" description="Helical" evidence="8">
    <location>
        <begin position="209"/>
        <end position="227"/>
    </location>
</feature>
<evidence type="ECO:0000256" key="3">
    <source>
        <dbReference type="ARBA" id="ARBA00022692"/>
    </source>
</evidence>
<evidence type="ECO:0000256" key="5">
    <source>
        <dbReference type="ARBA" id="ARBA00022989"/>
    </source>
</evidence>
<keyword evidence="3 8" id="KW-0812">Transmembrane</keyword>
<keyword evidence="6 8" id="KW-0472">Membrane</keyword>
<dbReference type="PROSITE" id="PS50088">
    <property type="entry name" value="ANK_REPEAT"/>
    <property type="match status" value="1"/>
</dbReference>
<keyword evidence="4 8" id="KW-0256">Endoplasmic reticulum</keyword>
<comment type="subcellular location">
    <subcellularLocation>
        <location evidence="1 8">Endoplasmic reticulum membrane</location>
        <topology evidence="1 8">Multi-pass membrane protein</topology>
    </subcellularLocation>
</comment>
<dbReference type="OrthoDB" id="1716531at2759"/>
<dbReference type="Gene3D" id="1.25.40.20">
    <property type="entry name" value="Ankyrin repeat-containing domain"/>
    <property type="match status" value="1"/>
</dbReference>
<sequence length="382" mass="43541">MAEAQAQQRPRNNNNNNGLPDVIGWFWSLPPVTRTWFGLAVAVNAATSLDLLPHEDLIFDWTRVIEKMELWRCITSFLYAGGQIHELHVLWALHMIAMQSSIYETNPHIAGSGSPRADYVFCLLFCCIVIIITYLLQAIYVHGYLYPLFTRTLLTSITYLWSRRNANVNVMFLFIPVQGQYLPFCHIGLALALQNPIYELLHGMLVGHLYYYLVEVVPSILGGRRVLMCPAILREIVHDIYGAQEEFRQQQNQQQAQQRPQPRNTININAEMQRRFQGEGAREAHIAAKINNLQRLQRLAMTEEGRAQFAVADNNGWQPLHEAVRGGHLDVVNLLINHHADQNAKTNHGISPLWLAEDSLGPDHPVTKRLQELGAEKHGPER</sequence>
<proteinExistence type="inferred from homology"/>
<comment type="caution">
    <text evidence="8">Lacks conserved residue(s) required for the propagation of feature annotation.</text>
</comment>
<gene>
    <name evidence="9" type="ORF">SEMRO_717_G192100.1</name>
</gene>
<evidence type="ECO:0000313" key="9">
    <source>
        <dbReference type="EMBL" id="CAB9515466.1"/>
    </source>
</evidence>
<dbReference type="AlphaFoldDB" id="A0A9N8E6A2"/>
<keyword evidence="5 8" id="KW-1133">Transmembrane helix</keyword>
<feature type="transmembrane region" description="Helical" evidence="8">
    <location>
        <begin position="119"/>
        <end position="137"/>
    </location>
</feature>
<dbReference type="SMART" id="SM00248">
    <property type="entry name" value="ANK"/>
    <property type="match status" value="2"/>
</dbReference>
<name>A0A9N8E6A2_9STRA</name>
<dbReference type="GO" id="GO:0005789">
    <property type="term" value="C:endoplasmic reticulum membrane"/>
    <property type="evidence" value="ECO:0007669"/>
    <property type="project" value="UniProtKB-SubCell"/>
</dbReference>
<accession>A0A9N8E6A2</accession>
<evidence type="ECO:0000256" key="4">
    <source>
        <dbReference type="ARBA" id="ARBA00022824"/>
    </source>
</evidence>
<dbReference type="InterPro" id="IPR036770">
    <property type="entry name" value="Ankyrin_rpt-contain_sf"/>
</dbReference>
<evidence type="ECO:0000256" key="7">
    <source>
        <dbReference type="PROSITE-ProRule" id="PRU00023"/>
    </source>
</evidence>
<dbReference type="InterPro" id="IPR007599">
    <property type="entry name" value="DER1"/>
</dbReference>
<evidence type="ECO:0000256" key="6">
    <source>
        <dbReference type="ARBA" id="ARBA00023136"/>
    </source>
</evidence>
<dbReference type="PROSITE" id="PS50297">
    <property type="entry name" value="ANK_REP_REGION"/>
    <property type="match status" value="1"/>
</dbReference>
<evidence type="ECO:0000256" key="8">
    <source>
        <dbReference type="RuleBase" id="RU363059"/>
    </source>
</evidence>
<evidence type="ECO:0000313" key="10">
    <source>
        <dbReference type="Proteomes" id="UP001153069"/>
    </source>
</evidence>
<dbReference type="PANTHER" id="PTHR11009">
    <property type="entry name" value="DER1-LIKE PROTEIN, DERLIN"/>
    <property type="match status" value="1"/>
</dbReference>
<dbReference type="Pfam" id="PF04511">
    <property type="entry name" value="DER1"/>
    <property type="match status" value="1"/>
</dbReference>
<comment type="function">
    <text evidence="8">May be involved in the degradation of misfolded endoplasmic reticulum (ER) luminal proteins.</text>
</comment>
<keyword evidence="10" id="KW-1185">Reference proteome</keyword>
<protein>
    <recommendedName>
        <fullName evidence="8">Derlin</fullName>
    </recommendedName>
</protein>
<comment type="similarity">
    <text evidence="2 8">Belongs to the derlin family.</text>
</comment>
<comment type="caution">
    <text evidence="9">The sequence shown here is derived from an EMBL/GenBank/DDBJ whole genome shotgun (WGS) entry which is preliminary data.</text>
</comment>
<organism evidence="9 10">
    <name type="scientific">Seminavis robusta</name>
    <dbReference type="NCBI Taxonomy" id="568900"/>
    <lineage>
        <taxon>Eukaryota</taxon>
        <taxon>Sar</taxon>
        <taxon>Stramenopiles</taxon>
        <taxon>Ochrophyta</taxon>
        <taxon>Bacillariophyta</taxon>
        <taxon>Bacillariophyceae</taxon>
        <taxon>Bacillariophycidae</taxon>
        <taxon>Naviculales</taxon>
        <taxon>Naviculaceae</taxon>
        <taxon>Seminavis</taxon>
    </lineage>
</organism>